<dbReference type="EMBL" id="JAAEJV010000008">
    <property type="protein sequence ID" value="MBF5059007.1"/>
    <property type="molecule type" value="Genomic_DNA"/>
</dbReference>
<dbReference type="Gene3D" id="3.90.1100.10">
    <property type="match status" value="2"/>
</dbReference>
<keyword evidence="2 6" id="KW-0808">Transferase</keyword>
<comment type="catalytic activity">
    <reaction evidence="5 6 8">
        <text>RNA(n) + a ribonucleoside 5'-triphosphate = RNA(n+1) + diphosphate</text>
        <dbReference type="Rhea" id="RHEA:21248"/>
        <dbReference type="Rhea" id="RHEA-COMP:14527"/>
        <dbReference type="Rhea" id="RHEA-COMP:17342"/>
        <dbReference type="ChEBI" id="CHEBI:33019"/>
        <dbReference type="ChEBI" id="CHEBI:61557"/>
        <dbReference type="ChEBI" id="CHEBI:140395"/>
        <dbReference type="EC" id="2.7.7.6"/>
    </reaction>
</comment>
<dbReference type="Pfam" id="PF04563">
    <property type="entry name" value="RNA_pol_Rpb2_1"/>
    <property type="match status" value="1"/>
</dbReference>
<dbReference type="GO" id="GO:0000428">
    <property type="term" value="C:DNA-directed RNA polymerase complex"/>
    <property type="evidence" value="ECO:0007669"/>
    <property type="project" value="UniProtKB-KW"/>
</dbReference>
<dbReference type="NCBIfam" id="NF001616">
    <property type="entry name" value="PRK00405.1"/>
    <property type="match status" value="1"/>
</dbReference>
<dbReference type="InterPro" id="IPR014724">
    <property type="entry name" value="RNA_pol_RPB2_OB-fold"/>
</dbReference>
<comment type="caution">
    <text evidence="15">The sequence shown here is derived from an EMBL/GenBank/DDBJ whole genome shotgun (WGS) entry which is preliminary data.</text>
</comment>
<evidence type="ECO:0000256" key="2">
    <source>
        <dbReference type="ARBA" id="ARBA00022679"/>
    </source>
</evidence>
<dbReference type="InterPro" id="IPR007644">
    <property type="entry name" value="RNA_pol_bsu_protrusion"/>
</dbReference>
<dbReference type="EC" id="2.7.7.6" evidence="6 8"/>
<dbReference type="Pfam" id="PF10385">
    <property type="entry name" value="RNA_pol_Rpb2_45"/>
    <property type="match status" value="1"/>
</dbReference>
<dbReference type="Pfam" id="PF04565">
    <property type="entry name" value="RNA_pol_Rpb2_3"/>
    <property type="match status" value="1"/>
</dbReference>
<evidence type="ECO:0000259" key="14">
    <source>
        <dbReference type="Pfam" id="PF10385"/>
    </source>
</evidence>
<feature type="domain" description="RNA polymerase Rpb2" evidence="10">
    <location>
        <begin position="1177"/>
        <end position="1249"/>
    </location>
</feature>
<organism evidence="15 16">
    <name type="scientific">Candidatus Neptunichlamydia vexilliferae</name>
    <dbReference type="NCBI Taxonomy" id="1651774"/>
    <lineage>
        <taxon>Bacteria</taxon>
        <taxon>Pseudomonadati</taxon>
        <taxon>Chlamydiota</taxon>
        <taxon>Chlamydiia</taxon>
        <taxon>Parachlamydiales</taxon>
        <taxon>Simkaniaceae</taxon>
        <taxon>Candidatus Neptunichlamydia</taxon>
    </lineage>
</organism>
<dbReference type="PANTHER" id="PTHR20856">
    <property type="entry name" value="DNA-DIRECTED RNA POLYMERASE I SUBUNIT 2"/>
    <property type="match status" value="1"/>
</dbReference>
<feature type="domain" description="RNA polymerase Rpb2" evidence="11">
    <location>
        <begin position="298"/>
        <end position="400"/>
    </location>
</feature>
<keyword evidence="1 6" id="KW-0240">DNA-directed RNA polymerase</keyword>
<accession>A0ABS0AXZ7</accession>
<dbReference type="HAMAP" id="MF_01321">
    <property type="entry name" value="RNApol_bact_RpoB"/>
    <property type="match status" value="1"/>
</dbReference>
<dbReference type="InterPro" id="IPR007120">
    <property type="entry name" value="DNA-dir_RNAP_su2_dom"/>
</dbReference>
<evidence type="ECO:0000256" key="7">
    <source>
        <dbReference type="RuleBase" id="RU000434"/>
    </source>
</evidence>
<proteinExistence type="inferred from homology"/>
<evidence type="ECO:0000259" key="12">
    <source>
        <dbReference type="Pfam" id="PF04563"/>
    </source>
</evidence>
<evidence type="ECO:0000256" key="4">
    <source>
        <dbReference type="ARBA" id="ARBA00023163"/>
    </source>
</evidence>
<dbReference type="Pfam" id="PF04560">
    <property type="entry name" value="RNA_pol_Rpb2_7"/>
    <property type="match status" value="1"/>
</dbReference>
<dbReference type="Gene3D" id="2.40.50.150">
    <property type="match status" value="1"/>
</dbReference>
<dbReference type="InterPro" id="IPR037033">
    <property type="entry name" value="DNA-dir_RNAP_su2_hyb_sf"/>
</dbReference>
<feature type="domain" description="DNA-directed RNA polymerase beta subunit external 1" evidence="14">
    <location>
        <begin position="539"/>
        <end position="604"/>
    </location>
</feature>
<dbReference type="NCBIfam" id="TIGR02013">
    <property type="entry name" value="rpoB"/>
    <property type="match status" value="1"/>
</dbReference>
<dbReference type="CDD" id="cd00653">
    <property type="entry name" value="RNA_pol_B_RPB2"/>
    <property type="match status" value="1"/>
</dbReference>
<dbReference type="GO" id="GO:0003899">
    <property type="term" value="F:DNA-directed RNA polymerase activity"/>
    <property type="evidence" value="ECO:0007669"/>
    <property type="project" value="UniProtKB-EC"/>
</dbReference>
<name>A0ABS0AXZ7_9BACT</name>
<keyword evidence="16" id="KW-1185">Reference proteome</keyword>
<comment type="subunit">
    <text evidence="6 8">The RNAP catalytic core consists of 2 alpha, 1 beta, 1 beta' and 1 omega subunit. When a sigma factor is associated with the core the holoenzyme is formed, which can initiate transcription.</text>
</comment>
<evidence type="ECO:0000256" key="1">
    <source>
        <dbReference type="ARBA" id="ARBA00022478"/>
    </source>
</evidence>
<feature type="domain" description="DNA-directed RNA polymerase subunit 2 hybrid-binding" evidence="9">
    <location>
        <begin position="666"/>
        <end position="1175"/>
    </location>
</feature>
<keyword evidence="3 6" id="KW-0548">Nucleotidyltransferase</keyword>
<sequence>MSMLKKPPERVSFKSREEIIDLPNLIEIQVKSFRQFFQEDKLPHERENMGLEEVFREIFPIKSYDEKTVLEYLSYNLGVPKYSPEECIRRGVTYNVTLKVKFRLTDETGIKEEEVYMGTIPVMTDEGTFVINGAERVIVSQLHRSPGVSFEQMKHTKGNVLYSFRIIPYRGSWLEASFDINDLIYVYVDRKKRRRKVLATSFIRTLGYSSDADIIEEFFNTYRVKIKSDKDFPKLVGKILAEDILDEETGVVFGKASEKLTTAMLKRMFDAGVNAVRIAEDADETSPIIKMLAKDPTDSYESALKDFYRKIRPGEPATLSNARSTIMRLFFDPKRYNLGRVGRYKLNKKIGRETTDEGLEVVTLKKEDIVDALKYLIQLKQGNEDAHIDDIDHLGNRRVRSVGELIQNQCRIGLARMEKIIKERMNLFDFSSDTLTPGKLVSAKGLAGVLKDFFGRSQLSQFMDQTNPIAELTHKRRLSSLGPGGLNRERAGFEVRDVHSSHYGRVCPIETPEGPNIGLITSLSSFAKINEFGFIETPYRIVREGVVTEEIEYMTADLEERCVIAQASAVLDEHNMFKEEIVWARYRAEPLKIEADKVTHMDVSSKQLVSVVTGLIPFLEHDDANRALMGSNMQRQAVPLLKTDAPLVGTGLEKRTARDSGAVVIAAEDGVIEFVDGYKIIVASKANRMNKKTYLLKKFMRSNAGTSINQTPLCNVGDEVIAGDVLADGPATDKGEVALGKNVLVAFMPWCGYNYEDAIIMSEKLIKEDAYTSVYLEEFELTARDTKLGKEEITRDIPNVSEEALADLGEDGIIRIGAEVKPGDILVGKITPKSETELSPEERLLRAIFGEKAADVKDASLTAPPGTEGIVQDVRVFNRSEKLSKTDEEKVEVTARVKNIHREFKEKETDLLMQFHEKLGALLLGDEAPESIMHRITGDVIIKQGDKITQDMLETLEAENPDHLILPQNDTYEVLRKILQEHGKAMEHLHMEHKSEIEYLRKGDTELDPGVIRQVKVYVATKRKLQVGDKMAGRHGNKGVVSNIVPEADMPYLSDGQTIEIILNPLGVPSRMNMGQLLETHLGLVARKAGIYVKSPVFEGFPEDRIWEMMKEFGYSETGKSYLYDGRTGERFDNPVVVGYIYMLKLSHLVADKIHARAIGPYSLVTQQPLGGKAQMGGQRFGEMEVWALMAYGAAHLLQEMLTVKSDDVSGRTRIYESIVKGDNTLKAGTPESFNVLVKEMQGLGLDVRPERAEEEEEF</sequence>
<dbReference type="InterPro" id="IPR007642">
    <property type="entry name" value="RNA_pol_Rpb2_2"/>
</dbReference>
<reference evidence="15 16" key="1">
    <citation type="submission" date="2020-01" db="EMBL/GenBank/DDBJ databases">
        <title>Draft genome sequence of Cand. Neptunochlamydia vexilliferae K9.</title>
        <authorList>
            <person name="Schulz F."/>
            <person name="Koestlbacher S."/>
            <person name="Wascher F."/>
            <person name="Pizzetti I."/>
            <person name="Horn M."/>
        </authorList>
    </citation>
    <scope>NUCLEOTIDE SEQUENCE [LARGE SCALE GENOMIC DNA]</scope>
    <source>
        <strain evidence="15 16">K9</strain>
    </source>
</reference>
<evidence type="ECO:0000259" key="9">
    <source>
        <dbReference type="Pfam" id="PF00562"/>
    </source>
</evidence>
<dbReference type="Pfam" id="PF04561">
    <property type="entry name" value="RNA_pol_Rpb2_2"/>
    <property type="match status" value="1"/>
</dbReference>
<dbReference type="InterPro" id="IPR019462">
    <property type="entry name" value="DNA-dir_RNA_pol_bsu_external_1"/>
</dbReference>
<evidence type="ECO:0000259" key="10">
    <source>
        <dbReference type="Pfam" id="PF04560"/>
    </source>
</evidence>
<evidence type="ECO:0000256" key="3">
    <source>
        <dbReference type="ARBA" id="ARBA00022695"/>
    </source>
</evidence>
<feature type="domain" description="RNA polymerase Rpb2" evidence="13">
    <location>
        <begin position="461"/>
        <end position="529"/>
    </location>
</feature>
<evidence type="ECO:0000259" key="11">
    <source>
        <dbReference type="Pfam" id="PF04561"/>
    </source>
</evidence>
<dbReference type="Gene3D" id="3.90.1110.10">
    <property type="entry name" value="RNA polymerase Rpb2, domain 2"/>
    <property type="match status" value="2"/>
</dbReference>
<dbReference type="Gene3D" id="2.40.270.10">
    <property type="entry name" value="DNA-directed RNA polymerase, subunit 2, domain 6"/>
    <property type="match status" value="3"/>
</dbReference>
<dbReference type="InterPro" id="IPR010243">
    <property type="entry name" value="RNA_pol_bsu_bac"/>
</dbReference>
<dbReference type="InterPro" id="IPR042107">
    <property type="entry name" value="DNA-dir_RNA_pol_bsu_ext_1_sf"/>
</dbReference>
<dbReference type="Gene3D" id="2.40.50.100">
    <property type="match status" value="1"/>
</dbReference>
<evidence type="ECO:0000259" key="13">
    <source>
        <dbReference type="Pfam" id="PF04565"/>
    </source>
</evidence>
<keyword evidence="4 6" id="KW-0804">Transcription</keyword>
<dbReference type="PROSITE" id="PS01166">
    <property type="entry name" value="RNA_POL_BETA"/>
    <property type="match status" value="1"/>
</dbReference>
<evidence type="ECO:0000256" key="5">
    <source>
        <dbReference type="ARBA" id="ARBA00048552"/>
    </source>
</evidence>
<dbReference type="Pfam" id="PF00562">
    <property type="entry name" value="RNA_pol_Rpb2_6"/>
    <property type="match status" value="1"/>
</dbReference>
<comment type="function">
    <text evidence="6 8">DNA-dependent RNA polymerase catalyzes the transcription of DNA into RNA using the four ribonucleoside triphosphates as substrates.</text>
</comment>
<dbReference type="InterPro" id="IPR007645">
    <property type="entry name" value="RNA_pol_Rpb2_3"/>
</dbReference>
<evidence type="ECO:0000313" key="16">
    <source>
        <dbReference type="Proteomes" id="UP001194714"/>
    </source>
</evidence>
<evidence type="ECO:0000313" key="15">
    <source>
        <dbReference type="EMBL" id="MBF5059007.1"/>
    </source>
</evidence>
<dbReference type="InterPro" id="IPR007121">
    <property type="entry name" value="RNA_pol_bsu_CS"/>
</dbReference>
<dbReference type="Gene3D" id="3.90.1800.10">
    <property type="entry name" value="RNA polymerase alpha subunit dimerisation domain"/>
    <property type="match status" value="1"/>
</dbReference>
<dbReference type="InterPro" id="IPR007641">
    <property type="entry name" value="RNA_pol_Rpb2_7"/>
</dbReference>
<protein>
    <recommendedName>
        <fullName evidence="6 8">DNA-directed RNA polymerase subunit beta</fullName>
        <shortName evidence="6">RNAP subunit beta</shortName>
        <ecNumber evidence="6 8">2.7.7.6</ecNumber>
    </recommendedName>
    <alternativeName>
        <fullName evidence="6">RNA polymerase subunit beta</fullName>
    </alternativeName>
    <alternativeName>
        <fullName evidence="6">Transcriptase subunit beta</fullName>
    </alternativeName>
</protein>
<dbReference type="InterPro" id="IPR037034">
    <property type="entry name" value="RNA_pol_Rpb2_2_sf"/>
</dbReference>
<feature type="domain" description="RNA polymerase beta subunit protrusion" evidence="12">
    <location>
        <begin position="24"/>
        <end position="444"/>
    </location>
</feature>
<comment type="similarity">
    <text evidence="6 7">Belongs to the RNA polymerase beta chain family.</text>
</comment>
<evidence type="ECO:0000256" key="6">
    <source>
        <dbReference type="HAMAP-Rule" id="MF_01321"/>
    </source>
</evidence>
<dbReference type="Gene3D" id="2.30.150.10">
    <property type="entry name" value="DNA-directed RNA polymerase, beta subunit, external 1 domain"/>
    <property type="match status" value="1"/>
</dbReference>
<evidence type="ECO:0000256" key="8">
    <source>
        <dbReference type="RuleBase" id="RU363031"/>
    </source>
</evidence>
<dbReference type="InterPro" id="IPR015712">
    <property type="entry name" value="DNA-dir_RNA_pol_su2"/>
</dbReference>
<dbReference type="Proteomes" id="UP001194714">
    <property type="component" value="Unassembled WGS sequence"/>
</dbReference>
<gene>
    <name evidence="6" type="primary">rpoB</name>
    <name evidence="15" type="ORF">NEPTK9_000510</name>
</gene>
<dbReference type="SUPFAM" id="SSF64484">
    <property type="entry name" value="beta and beta-prime subunits of DNA dependent RNA-polymerase"/>
    <property type="match status" value="1"/>
</dbReference>